<protein>
    <submittedName>
        <fullName evidence="2">Uncharacterized protein</fullName>
    </submittedName>
</protein>
<accession>A0A6M3LEV1</accession>
<reference evidence="2" key="1">
    <citation type="submission" date="2020-03" db="EMBL/GenBank/DDBJ databases">
        <title>The deep terrestrial virosphere.</title>
        <authorList>
            <person name="Holmfeldt K."/>
            <person name="Nilsson E."/>
            <person name="Simone D."/>
            <person name="Lopez-Fernandez M."/>
            <person name="Wu X."/>
            <person name="de Brujin I."/>
            <person name="Lundin D."/>
            <person name="Andersson A."/>
            <person name="Bertilsson S."/>
            <person name="Dopson M."/>
        </authorList>
    </citation>
    <scope>NUCLEOTIDE SEQUENCE</scope>
    <source>
        <strain evidence="1">MM415A00492</strain>
        <strain evidence="2">MM415B04397</strain>
        <strain evidence="3">TM448B04718</strain>
    </source>
</reference>
<sequence>MKKTMYQTRNNEVTVVILEREDGSVAIGLARAGRADYRKRRVTSKEGIKIALGRAEKAMEANQSLCEKNYLRAIFCNKMEEINNG</sequence>
<proteinExistence type="predicted"/>
<organism evidence="2">
    <name type="scientific">viral metagenome</name>
    <dbReference type="NCBI Taxonomy" id="1070528"/>
    <lineage>
        <taxon>unclassified sequences</taxon>
        <taxon>metagenomes</taxon>
        <taxon>organismal metagenomes</taxon>
    </lineage>
</organism>
<name>A0A6M3LEV1_9ZZZZ</name>
<gene>
    <name evidence="1" type="ORF">MM415A00492_0007</name>
    <name evidence="2" type="ORF">MM415B04397_0001</name>
    <name evidence="3" type="ORF">TM448B04718_0003</name>
</gene>
<dbReference type="EMBL" id="MT145101">
    <property type="protein sequence ID" value="QJI03583.1"/>
    <property type="molecule type" value="Genomic_DNA"/>
</dbReference>
<evidence type="ECO:0000313" key="2">
    <source>
        <dbReference type="EMBL" id="QJA92963.1"/>
    </source>
</evidence>
<dbReference type="EMBL" id="MT143111">
    <property type="protein sequence ID" value="QJA92963.1"/>
    <property type="molecule type" value="Genomic_DNA"/>
</dbReference>
<dbReference type="EMBL" id="MT142470">
    <property type="protein sequence ID" value="QJA81797.1"/>
    <property type="molecule type" value="Genomic_DNA"/>
</dbReference>
<dbReference type="AlphaFoldDB" id="A0A6M3LEV1"/>
<evidence type="ECO:0000313" key="1">
    <source>
        <dbReference type="EMBL" id="QJA81797.1"/>
    </source>
</evidence>
<evidence type="ECO:0000313" key="3">
    <source>
        <dbReference type="EMBL" id="QJI03583.1"/>
    </source>
</evidence>